<evidence type="ECO:0008006" key="3">
    <source>
        <dbReference type="Google" id="ProtNLM"/>
    </source>
</evidence>
<comment type="caution">
    <text evidence="1">The sequence shown here is derived from an EMBL/GenBank/DDBJ whole genome shotgun (WGS) entry which is preliminary data.</text>
</comment>
<evidence type="ECO:0000313" key="1">
    <source>
        <dbReference type="EMBL" id="KAL3619748.1"/>
    </source>
</evidence>
<gene>
    <name evidence="1" type="ORF">CASFOL_034660</name>
</gene>
<reference evidence="2" key="1">
    <citation type="journal article" date="2024" name="IScience">
        <title>Strigolactones Initiate the Formation of Haustorium-like Structures in Castilleja.</title>
        <authorList>
            <person name="Buerger M."/>
            <person name="Peterson D."/>
            <person name="Chory J."/>
        </authorList>
    </citation>
    <scope>NUCLEOTIDE SEQUENCE [LARGE SCALE GENOMIC DNA]</scope>
</reference>
<organism evidence="1 2">
    <name type="scientific">Castilleja foliolosa</name>
    <dbReference type="NCBI Taxonomy" id="1961234"/>
    <lineage>
        <taxon>Eukaryota</taxon>
        <taxon>Viridiplantae</taxon>
        <taxon>Streptophyta</taxon>
        <taxon>Embryophyta</taxon>
        <taxon>Tracheophyta</taxon>
        <taxon>Spermatophyta</taxon>
        <taxon>Magnoliopsida</taxon>
        <taxon>eudicotyledons</taxon>
        <taxon>Gunneridae</taxon>
        <taxon>Pentapetalae</taxon>
        <taxon>asterids</taxon>
        <taxon>lamiids</taxon>
        <taxon>Lamiales</taxon>
        <taxon>Orobanchaceae</taxon>
        <taxon>Pedicularideae</taxon>
        <taxon>Castillejinae</taxon>
        <taxon>Castilleja</taxon>
    </lineage>
</organism>
<protein>
    <recommendedName>
        <fullName evidence="3">Ribosomal protein S1</fullName>
    </recommendedName>
</protein>
<keyword evidence="2" id="KW-1185">Reference proteome</keyword>
<accession>A0ABD3BQM5</accession>
<sequence length="61" mass="6623">MESELNSIITGIITDVSLESGATVVSNPSSNDLALVDYETYVGSIGDSYLQLLDEEDVRQR</sequence>
<name>A0ABD3BQM5_9LAMI</name>
<dbReference type="EMBL" id="JAVIJP010000066">
    <property type="protein sequence ID" value="KAL3619748.1"/>
    <property type="molecule type" value="Genomic_DNA"/>
</dbReference>
<evidence type="ECO:0000313" key="2">
    <source>
        <dbReference type="Proteomes" id="UP001632038"/>
    </source>
</evidence>
<proteinExistence type="predicted"/>
<dbReference type="AlphaFoldDB" id="A0ABD3BQM5"/>
<dbReference type="Proteomes" id="UP001632038">
    <property type="component" value="Unassembled WGS sequence"/>
</dbReference>